<comment type="subcellular location">
    <subcellularLocation>
        <location evidence="3">Endomembrane system</location>
        <topology evidence="3">Single-pass type IV membrane protein</topology>
    </subcellularLocation>
</comment>
<evidence type="ECO:0000256" key="2">
    <source>
        <dbReference type="ARBA" id="ARBA00023136"/>
    </source>
</evidence>
<name>A0A1Z5JK20_FISSO</name>
<dbReference type="PROSITE" id="PS50859">
    <property type="entry name" value="LONGIN"/>
    <property type="match status" value="1"/>
</dbReference>
<comment type="similarity">
    <text evidence="1">Belongs to the synaptobrevin family.</text>
</comment>
<keyword evidence="5" id="KW-1133">Transmembrane helix</keyword>
<feature type="transmembrane region" description="Helical" evidence="5">
    <location>
        <begin position="233"/>
        <end position="254"/>
    </location>
</feature>
<evidence type="ECO:0000259" key="6">
    <source>
        <dbReference type="PROSITE" id="PS50859"/>
    </source>
</evidence>
<keyword evidence="4" id="KW-0175">Coiled coil</keyword>
<feature type="domain" description="V-SNARE coiled-coil homology" evidence="7">
    <location>
        <begin position="167"/>
        <end position="231"/>
    </location>
</feature>
<protein>
    <recommendedName>
        <fullName evidence="10">Vesicle-associated membrane protein 7</fullName>
    </recommendedName>
</protein>
<keyword evidence="5" id="KW-0812">Transmembrane</keyword>
<dbReference type="PROSITE" id="PS50892">
    <property type="entry name" value="V_SNARE"/>
    <property type="match status" value="1"/>
</dbReference>
<sequence>MIIYTVICRVRDVAVLVEVSSPDLSGNAPQVTTQLLTHLRDHPELLVEGEYKTFVQHNQQEEDFLSNFVESCASVLNEEPWDEDYYFHLLTKDGVFYCCIGDDPDIRDQKVNFAFLEQIATEFVKRHRKGRIDTANAYALDKDFSPTVRSCMHHHNINHKSIAQEERVINLMAKVDNMKHVMGTNIHLMLERADALEDLVDKSETLEEDAAVFRRKSTVVRRRHQRKFWFKRMVLAALFLIGFSMFLYVTTVAFCGARLQYCTRKHSNEEDYENYNEEEQAQDGDGR</sequence>
<evidence type="ECO:0000256" key="4">
    <source>
        <dbReference type="PROSITE-ProRule" id="PRU00290"/>
    </source>
</evidence>
<evidence type="ECO:0000256" key="1">
    <source>
        <dbReference type="ARBA" id="ARBA00008025"/>
    </source>
</evidence>
<evidence type="ECO:0000256" key="5">
    <source>
        <dbReference type="SAM" id="Phobius"/>
    </source>
</evidence>
<dbReference type="Gene3D" id="3.30.450.50">
    <property type="entry name" value="Longin domain"/>
    <property type="match status" value="1"/>
</dbReference>
<dbReference type="Pfam" id="PF00957">
    <property type="entry name" value="Synaptobrevin"/>
    <property type="match status" value="1"/>
</dbReference>
<comment type="caution">
    <text evidence="8">The sequence shown here is derived from an EMBL/GenBank/DDBJ whole genome shotgun (WGS) entry which is preliminary data.</text>
</comment>
<dbReference type="CDD" id="cd14824">
    <property type="entry name" value="Longin"/>
    <property type="match status" value="1"/>
</dbReference>
<dbReference type="Proteomes" id="UP000198406">
    <property type="component" value="Unassembled WGS sequence"/>
</dbReference>
<dbReference type="EMBL" id="BDSP01000078">
    <property type="protein sequence ID" value="GAX14334.1"/>
    <property type="molecule type" value="Genomic_DNA"/>
</dbReference>
<feature type="domain" description="Longin" evidence="6">
    <location>
        <begin position="6"/>
        <end position="148"/>
    </location>
</feature>
<evidence type="ECO:0000313" key="9">
    <source>
        <dbReference type="Proteomes" id="UP000198406"/>
    </source>
</evidence>
<dbReference type="Pfam" id="PF13774">
    <property type="entry name" value="Longin"/>
    <property type="match status" value="1"/>
</dbReference>
<dbReference type="SUPFAM" id="SSF64356">
    <property type="entry name" value="SNARE-like"/>
    <property type="match status" value="1"/>
</dbReference>
<keyword evidence="2 5" id="KW-0472">Membrane</keyword>
<organism evidence="8 9">
    <name type="scientific">Fistulifera solaris</name>
    <name type="common">Oleaginous diatom</name>
    <dbReference type="NCBI Taxonomy" id="1519565"/>
    <lineage>
        <taxon>Eukaryota</taxon>
        <taxon>Sar</taxon>
        <taxon>Stramenopiles</taxon>
        <taxon>Ochrophyta</taxon>
        <taxon>Bacillariophyta</taxon>
        <taxon>Bacillariophyceae</taxon>
        <taxon>Bacillariophycidae</taxon>
        <taxon>Naviculales</taxon>
        <taxon>Naviculaceae</taxon>
        <taxon>Fistulifera</taxon>
    </lineage>
</organism>
<dbReference type="PANTHER" id="PTHR21136">
    <property type="entry name" value="SNARE PROTEINS"/>
    <property type="match status" value="1"/>
</dbReference>
<dbReference type="SMART" id="SM01270">
    <property type="entry name" value="Longin"/>
    <property type="match status" value="1"/>
</dbReference>
<dbReference type="InterPro" id="IPR051097">
    <property type="entry name" value="Synaptobrevin-like_transport"/>
</dbReference>
<evidence type="ECO:0000259" key="7">
    <source>
        <dbReference type="PROSITE" id="PS50892"/>
    </source>
</evidence>
<dbReference type="InterPro" id="IPR010908">
    <property type="entry name" value="Longin_dom"/>
</dbReference>
<dbReference type="CDD" id="cd15843">
    <property type="entry name" value="R-SNARE"/>
    <property type="match status" value="1"/>
</dbReference>
<evidence type="ECO:0008006" key="10">
    <source>
        <dbReference type="Google" id="ProtNLM"/>
    </source>
</evidence>
<dbReference type="InterPro" id="IPR011012">
    <property type="entry name" value="Longin-like_dom_sf"/>
</dbReference>
<dbReference type="InterPro" id="IPR042855">
    <property type="entry name" value="V_SNARE_CC"/>
</dbReference>
<reference evidence="8 9" key="1">
    <citation type="journal article" date="2015" name="Plant Cell">
        <title>Oil accumulation by the oleaginous diatom Fistulifera solaris as revealed by the genome and transcriptome.</title>
        <authorList>
            <person name="Tanaka T."/>
            <person name="Maeda Y."/>
            <person name="Veluchamy A."/>
            <person name="Tanaka M."/>
            <person name="Abida H."/>
            <person name="Marechal E."/>
            <person name="Bowler C."/>
            <person name="Muto M."/>
            <person name="Sunaga Y."/>
            <person name="Tanaka M."/>
            <person name="Yoshino T."/>
            <person name="Taniguchi T."/>
            <person name="Fukuda Y."/>
            <person name="Nemoto M."/>
            <person name="Matsumoto M."/>
            <person name="Wong P.S."/>
            <person name="Aburatani S."/>
            <person name="Fujibuchi W."/>
        </authorList>
    </citation>
    <scope>NUCLEOTIDE SEQUENCE [LARGE SCALE GENOMIC DNA]</scope>
    <source>
        <strain evidence="8 9">JPCC DA0580</strain>
    </source>
</reference>
<evidence type="ECO:0000256" key="3">
    <source>
        <dbReference type="ARBA" id="ARBA00046280"/>
    </source>
</evidence>
<accession>A0A1Z5JK20</accession>
<dbReference type="GO" id="GO:0012505">
    <property type="term" value="C:endomembrane system"/>
    <property type="evidence" value="ECO:0007669"/>
    <property type="project" value="UniProtKB-SubCell"/>
</dbReference>
<dbReference type="SUPFAM" id="SSF58038">
    <property type="entry name" value="SNARE fusion complex"/>
    <property type="match status" value="1"/>
</dbReference>
<dbReference type="Gene3D" id="1.20.5.110">
    <property type="match status" value="1"/>
</dbReference>
<dbReference type="AlphaFoldDB" id="A0A1Z5JK20"/>
<dbReference type="InParanoid" id="A0A1Z5JK20"/>
<evidence type="ECO:0000313" key="8">
    <source>
        <dbReference type="EMBL" id="GAX14334.1"/>
    </source>
</evidence>
<gene>
    <name evidence="8" type="ORF">FisN_1Hh534</name>
</gene>
<dbReference type="OrthoDB" id="248747at2759"/>
<dbReference type="PANTHER" id="PTHR21136:SF168">
    <property type="entry name" value="VESICLE-ASSOCIATED MEMBRANE PROTEIN 9"/>
    <property type="match status" value="1"/>
</dbReference>
<proteinExistence type="inferred from homology"/>
<keyword evidence="9" id="KW-1185">Reference proteome</keyword>